<dbReference type="AlphaFoldDB" id="A0A9W9UXW8"/>
<keyword evidence="3" id="KW-1185">Reference proteome</keyword>
<keyword evidence="1" id="KW-1133">Transmembrane helix</keyword>
<reference evidence="2" key="2">
    <citation type="journal article" date="2023" name="IMA Fungus">
        <title>Comparative genomic study of the Penicillium genus elucidates a diverse pangenome and 15 lateral gene transfer events.</title>
        <authorList>
            <person name="Petersen C."/>
            <person name="Sorensen T."/>
            <person name="Nielsen M.R."/>
            <person name="Sondergaard T.E."/>
            <person name="Sorensen J.L."/>
            <person name="Fitzpatrick D.A."/>
            <person name="Frisvad J.C."/>
            <person name="Nielsen K.L."/>
        </authorList>
    </citation>
    <scope>NUCLEOTIDE SEQUENCE</scope>
    <source>
        <strain evidence="2">IBT 35675</strain>
    </source>
</reference>
<accession>A0A9W9UXW8</accession>
<feature type="transmembrane region" description="Helical" evidence="1">
    <location>
        <begin position="12"/>
        <end position="36"/>
    </location>
</feature>
<name>A0A9W9UXW8_PENBR</name>
<gene>
    <name evidence="2" type="ORF">N7541_002442</name>
</gene>
<evidence type="ECO:0000313" key="3">
    <source>
        <dbReference type="Proteomes" id="UP001148299"/>
    </source>
</evidence>
<sequence>MRTPAASSPETLVTAVLLGLYQFSLDLISALSLGFANLEKMTITDETDSGHHTAHAGGVAAILRIANHPLELMAAALGGHPLVLSGREVGDSGQHEKTRSNRQ</sequence>
<evidence type="ECO:0000256" key="1">
    <source>
        <dbReference type="SAM" id="Phobius"/>
    </source>
</evidence>
<reference evidence="2" key="1">
    <citation type="submission" date="2022-12" db="EMBL/GenBank/DDBJ databases">
        <authorList>
            <person name="Petersen C."/>
        </authorList>
    </citation>
    <scope>NUCLEOTIDE SEQUENCE</scope>
    <source>
        <strain evidence="2">IBT 35675</strain>
    </source>
</reference>
<organism evidence="2 3">
    <name type="scientific">Penicillium brevicompactum</name>
    <dbReference type="NCBI Taxonomy" id="5074"/>
    <lineage>
        <taxon>Eukaryota</taxon>
        <taxon>Fungi</taxon>
        <taxon>Dikarya</taxon>
        <taxon>Ascomycota</taxon>
        <taxon>Pezizomycotina</taxon>
        <taxon>Eurotiomycetes</taxon>
        <taxon>Eurotiomycetidae</taxon>
        <taxon>Eurotiales</taxon>
        <taxon>Aspergillaceae</taxon>
        <taxon>Penicillium</taxon>
    </lineage>
</organism>
<dbReference type="Proteomes" id="UP001148299">
    <property type="component" value="Unassembled WGS sequence"/>
</dbReference>
<dbReference type="EMBL" id="JAPZBR010000002">
    <property type="protein sequence ID" value="KAJ5361598.1"/>
    <property type="molecule type" value="Genomic_DNA"/>
</dbReference>
<proteinExistence type="predicted"/>
<keyword evidence="1" id="KW-0812">Transmembrane</keyword>
<keyword evidence="1" id="KW-0472">Membrane</keyword>
<evidence type="ECO:0000313" key="2">
    <source>
        <dbReference type="EMBL" id="KAJ5361598.1"/>
    </source>
</evidence>
<protein>
    <submittedName>
        <fullName evidence="2">Uncharacterized protein</fullName>
    </submittedName>
</protein>
<comment type="caution">
    <text evidence="2">The sequence shown here is derived from an EMBL/GenBank/DDBJ whole genome shotgun (WGS) entry which is preliminary data.</text>
</comment>